<comment type="caution">
    <text evidence="2">The sequence shown here is derived from an EMBL/GenBank/DDBJ whole genome shotgun (WGS) entry which is preliminary data.</text>
</comment>
<dbReference type="RefSeq" id="WP_149767338.1">
    <property type="nucleotide sequence ID" value="NZ_VDFQ02000001.1"/>
</dbReference>
<proteinExistence type="predicted"/>
<organism evidence="2 3">
    <name type="scientific">Mumia zhuanghuii</name>
    <dbReference type="NCBI Taxonomy" id="2585211"/>
    <lineage>
        <taxon>Bacteria</taxon>
        <taxon>Bacillati</taxon>
        <taxon>Actinomycetota</taxon>
        <taxon>Actinomycetes</taxon>
        <taxon>Propionibacteriales</taxon>
        <taxon>Nocardioidaceae</taxon>
        <taxon>Mumia</taxon>
    </lineage>
</organism>
<dbReference type="PROSITE" id="PS51257">
    <property type="entry name" value="PROKAR_LIPOPROTEIN"/>
    <property type="match status" value="1"/>
</dbReference>
<feature type="signal peptide" evidence="1">
    <location>
        <begin position="1"/>
        <end position="19"/>
    </location>
</feature>
<protein>
    <submittedName>
        <fullName evidence="2">Uncharacterized protein</fullName>
    </submittedName>
</protein>
<dbReference type="OrthoDB" id="3731377at2"/>
<evidence type="ECO:0000256" key="1">
    <source>
        <dbReference type="SAM" id="SignalP"/>
    </source>
</evidence>
<evidence type="ECO:0000313" key="2">
    <source>
        <dbReference type="EMBL" id="KAA1424485.1"/>
    </source>
</evidence>
<gene>
    <name evidence="2" type="ORF">FE697_000685</name>
</gene>
<evidence type="ECO:0000313" key="3">
    <source>
        <dbReference type="Proteomes" id="UP000307768"/>
    </source>
</evidence>
<dbReference type="AlphaFoldDB" id="A0A5Q6S285"/>
<name>A0A5Q6S285_9ACTN</name>
<dbReference type="Proteomes" id="UP000307768">
    <property type="component" value="Unassembled WGS sequence"/>
</dbReference>
<keyword evidence="1" id="KW-0732">Signal</keyword>
<feature type="chain" id="PRO_5038765284" evidence="1">
    <location>
        <begin position="20"/>
        <end position="386"/>
    </location>
</feature>
<sequence length="386" mass="39283">MHRSVVALATVAAVATVLAACTSAADHAEHPASPTLTPTTLPGGWQAEALPRQLRAEVLASDGSRVLVGGSAGAGEGREPRLLVRETRGWDGISLTPRTGYGEVAALVRLAVGPGGNVVALGNATGGAHLLPRWTAWSGSMDGVGERPQVFETFGGPSAGGLAGVSAAPVGAVVGSWATTSTRLSPAVWHEVGDRWVRRTDASGFASRGDVQALPASVTASGDEVVVVGTETTTDARGIRQAAIAWTTSDLTTWRRVVLGPRSGTSSGATDVACAADGCVAAGWVGDRLAAWRLEGRDAGRLALPAIAVEPYVARAKVAYDGACTAVLAGRESRAVLTSGDLVHWARSSVPEPQVDDAVMADGRLFVLTPDAGTALASLPDPCGRP</sequence>
<accession>A0A5Q6S285</accession>
<dbReference type="EMBL" id="VDFQ02000001">
    <property type="protein sequence ID" value="KAA1424485.1"/>
    <property type="molecule type" value="Genomic_DNA"/>
</dbReference>
<reference evidence="2 3" key="1">
    <citation type="submission" date="2019-09" db="EMBL/GenBank/DDBJ databases">
        <title>Mumia zhuanghuii sp. nov. isolated from the intestinal contents of plateau pika (Ochotona curzoniae) in the Qinghai-Tibet plateau of China.</title>
        <authorList>
            <person name="Tian Z."/>
        </authorList>
    </citation>
    <scope>NUCLEOTIDE SEQUENCE [LARGE SCALE GENOMIC DNA]</scope>
    <source>
        <strain evidence="3">350</strain>
    </source>
</reference>